<dbReference type="PANTHER" id="PTHR19315">
    <property type="entry name" value="ER MEMBRANE PROTEIN COMPLEX SUBUNIT 4"/>
    <property type="match status" value="1"/>
</dbReference>
<evidence type="ECO:0000256" key="2">
    <source>
        <dbReference type="ARBA" id="ARBA00007715"/>
    </source>
</evidence>
<evidence type="ECO:0000256" key="8">
    <source>
        <dbReference type="SAM" id="Phobius"/>
    </source>
</evidence>
<name>A0A4Q9MC53_9APHY</name>
<keyword evidence="5" id="KW-0256">Endoplasmic reticulum</keyword>
<evidence type="ECO:0000256" key="4">
    <source>
        <dbReference type="ARBA" id="ARBA00022692"/>
    </source>
</evidence>
<evidence type="ECO:0000313" key="9">
    <source>
        <dbReference type="EMBL" id="TBU24825.1"/>
    </source>
</evidence>
<comment type="subcellular location">
    <subcellularLocation>
        <location evidence="1">Endoplasmic reticulum membrane</location>
        <topology evidence="1">Multi-pass membrane protein</topology>
    </subcellularLocation>
</comment>
<evidence type="ECO:0000256" key="3">
    <source>
        <dbReference type="ARBA" id="ARBA00020820"/>
    </source>
</evidence>
<feature type="transmembrane region" description="Helical" evidence="8">
    <location>
        <begin position="110"/>
        <end position="131"/>
    </location>
</feature>
<keyword evidence="6 8" id="KW-1133">Transmembrane helix</keyword>
<evidence type="ECO:0000256" key="5">
    <source>
        <dbReference type="ARBA" id="ARBA00022824"/>
    </source>
</evidence>
<keyword evidence="4 8" id="KW-0812">Transmembrane</keyword>
<proteinExistence type="inferred from homology"/>
<dbReference type="GO" id="GO:0005789">
    <property type="term" value="C:endoplasmic reticulum membrane"/>
    <property type="evidence" value="ECO:0007669"/>
    <property type="project" value="UniProtKB-SubCell"/>
</dbReference>
<evidence type="ECO:0000256" key="6">
    <source>
        <dbReference type="ARBA" id="ARBA00022989"/>
    </source>
</evidence>
<evidence type="ECO:0000256" key="7">
    <source>
        <dbReference type="ARBA" id="ARBA00023136"/>
    </source>
</evidence>
<gene>
    <name evidence="9" type="ORF">BD311DRAFT_765847</name>
</gene>
<dbReference type="Proteomes" id="UP000292957">
    <property type="component" value="Unassembled WGS sequence"/>
</dbReference>
<sequence length="211" mass="22465">MGLSHDLLVWPRAYPATQQTSAASSATRRDCFFPTLLAGASQTMSTSTEVSKWRHLPPPPGFASTVSSSKSSGKAVAAATASTASYEELKSKRAWDLAFSPAKSLPMQAFMLYMSGGGVQIFSMGIVFMLLSSPFKNLAAINTAFAPFAPASAPPKSLTTLPLQKIAYLLCNLLTLALGLWKCRSMGLLPTGTGDWLAFETRGQPPEILLV</sequence>
<dbReference type="InterPro" id="IPR009445">
    <property type="entry name" value="TMEM85/Emc4"/>
</dbReference>
<dbReference type="AlphaFoldDB" id="A0A4Q9MC53"/>
<evidence type="ECO:0000256" key="1">
    <source>
        <dbReference type="ARBA" id="ARBA00004477"/>
    </source>
</evidence>
<dbReference type="OrthoDB" id="369569at2759"/>
<protein>
    <recommendedName>
        <fullName evidence="3">ER membrane protein complex subunit 4</fullName>
    </recommendedName>
</protein>
<keyword evidence="7 8" id="KW-0472">Membrane</keyword>
<reference evidence="9" key="1">
    <citation type="submission" date="2019-01" db="EMBL/GenBank/DDBJ databases">
        <title>Draft genome sequences of three monokaryotic isolates of the white-rot basidiomycete fungus Dichomitus squalens.</title>
        <authorList>
            <consortium name="DOE Joint Genome Institute"/>
            <person name="Lopez S.C."/>
            <person name="Andreopoulos B."/>
            <person name="Pangilinan J."/>
            <person name="Lipzen A."/>
            <person name="Riley R."/>
            <person name="Ahrendt S."/>
            <person name="Ng V."/>
            <person name="Barry K."/>
            <person name="Daum C."/>
            <person name="Grigoriev I.V."/>
            <person name="Hilden K.S."/>
            <person name="Makela M.R."/>
            <person name="de Vries R.P."/>
        </authorList>
    </citation>
    <scope>NUCLEOTIDE SEQUENCE [LARGE SCALE GENOMIC DNA]</scope>
    <source>
        <strain evidence="9">OM18370.1</strain>
    </source>
</reference>
<dbReference type="Pfam" id="PF06417">
    <property type="entry name" value="EMC4"/>
    <property type="match status" value="1"/>
</dbReference>
<accession>A0A4Q9MC53</accession>
<organism evidence="9">
    <name type="scientific">Dichomitus squalens</name>
    <dbReference type="NCBI Taxonomy" id="114155"/>
    <lineage>
        <taxon>Eukaryota</taxon>
        <taxon>Fungi</taxon>
        <taxon>Dikarya</taxon>
        <taxon>Basidiomycota</taxon>
        <taxon>Agaricomycotina</taxon>
        <taxon>Agaricomycetes</taxon>
        <taxon>Polyporales</taxon>
        <taxon>Polyporaceae</taxon>
        <taxon>Dichomitus</taxon>
    </lineage>
</organism>
<comment type="similarity">
    <text evidence="2">Belongs to the EMC4 family.</text>
</comment>
<dbReference type="EMBL" id="ML143472">
    <property type="protein sequence ID" value="TBU24825.1"/>
    <property type="molecule type" value="Genomic_DNA"/>
</dbReference>